<dbReference type="InterPro" id="IPR017438">
    <property type="entry name" value="ATP-NAD_kinase_N"/>
</dbReference>
<gene>
    <name evidence="1" type="ORF">GRQ65_10860</name>
</gene>
<dbReference type="AlphaFoldDB" id="A0A6L7ERW9"/>
<evidence type="ECO:0008006" key="3">
    <source>
        <dbReference type="Google" id="ProtNLM"/>
    </source>
</evidence>
<dbReference type="GO" id="GO:0003951">
    <property type="term" value="F:NAD+ kinase activity"/>
    <property type="evidence" value="ECO:0007669"/>
    <property type="project" value="InterPro"/>
</dbReference>
<accession>A0A6L7ERW9</accession>
<dbReference type="GO" id="GO:0006741">
    <property type="term" value="P:NADP+ biosynthetic process"/>
    <property type="evidence" value="ECO:0007669"/>
    <property type="project" value="InterPro"/>
</dbReference>
<proteinExistence type="predicted"/>
<evidence type="ECO:0000313" key="1">
    <source>
        <dbReference type="EMBL" id="MXG90053.1"/>
    </source>
</evidence>
<dbReference type="EMBL" id="WUEK01000006">
    <property type="protein sequence ID" value="MXG90053.1"/>
    <property type="molecule type" value="Genomic_DNA"/>
</dbReference>
<protein>
    <recommendedName>
        <fullName evidence="3">ATP-NAD kinase</fullName>
    </recommendedName>
</protein>
<comment type="caution">
    <text evidence="1">The sequence shown here is derived from an EMBL/GenBank/DDBJ whole genome shotgun (WGS) entry which is preliminary data.</text>
</comment>
<dbReference type="GO" id="GO:0005524">
    <property type="term" value="F:ATP binding"/>
    <property type="evidence" value="ECO:0007669"/>
    <property type="project" value="UniProtKB-ARBA"/>
</dbReference>
<dbReference type="GO" id="GO:0051287">
    <property type="term" value="F:NAD binding"/>
    <property type="evidence" value="ECO:0007669"/>
    <property type="project" value="UniProtKB-ARBA"/>
</dbReference>
<sequence>MGGRVGLHGTDGQVELARARGAEPVAPARARRALARLHELAPDLDVVVAPGALGADHLPDATGWRVTVLDGPEPGAETTADDTRAAVSALVAAGVDLLLFVGGDGTARDVAGAVWAVCDDCVPVLGVPAGVKMHSAVFGLTPETAALAASRHLAAPERHGTRQAEVVDRDAAGDVRLYGTVQVPALPAGVQPAKGAPAPLADDATALAAEVAAELEPGRLYLLGPGATVDQVGHALGLATTPLGVDAVCDGRLLAVDADEATLLDLLARHDRATLVLGVVGGQGFLLGRGNQQLSPAVLRALAAADPAGLAGILVLATPAKVGALPEPVLHVDLDDPELAAELAGYRRVRTAPGRSTVLRVET</sequence>
<dbReference type="Pfam" id="PF20143">
    <property type="entry name" value="NAD_kinase_C"/>
    <property type="match status" value="1"/>
</dbReference>
<evidence type="ECO:0000313" key="2">
    <source>
        <dbReference type="Proteomes" id="UP000473325"/>
    </source>
</evidence>
<dbReference type="Gene3D" id="3.40.50.10330">
    <property type="entry name" value="Probable inorganic polyphosphate/atp-NAD kinase, domain 1"/>
    <property type="match status" value="1"/>
</dbReference>
<dbReference type="Proteomes" id="UP000473325">
    <property type="component" value="Unassembled WGS sequence"/>
</dbReference>
<name>A0A6L7ERW9_9ACTN</name>
<dbReference type="InterPro" id="IPR002504">
    <property type="entry name" value="NADK"/>
</dbReference>
<reference evidence="1 2" key="1">
    <citation type="submission" date="2019-12" db="EMBL/GenBank/DDBJ databases">
        <authorList>
            <person name="Kun Z."/>
        </authorList>
    </citation>
    <scope>NUCLEOTIDE SEQUENCE [LARGE SCALE GENOMIC DNA]</scope>
    <source>
        <strain evidence="1 2">YIM 123512</strain>
    </source>
</reference>
<organism evidence="1 2">
    <name type="scientific">Nocardioides flavescens</name>
    <dbReference type="NCBI Taxonomy" id="2691959"/>
    <lineage>
        <taxon>Bacteria</taxon>
        <taxon>Bacillati</taxon>
        <taxon>Actinomycetota</taxon>
        <taxon>Actinomycetes</taxon>
        <taxon>Propionibacteriales</taxon>
        <taxon>Nocardioidaceae</taxon>
        <taxon>Nocardioides</taxon>
    </lineage>
</organism>
<dbReference type="PANTHER" id="PTHR40697">
    <property type="entry name" value="ACETOIN CATABOLISM PROTEIN X"/>
    <property type="match status" value="1"/>
</dbReference>
<dbReference type="PANTHER" id="PTHR40697:SF2">
    <property type="entry name" value="ATP-NAD KINASE-RELATED"/>
    <property type="match status" value="1"/>
</dbReference>
<keyword evidence="2" id="KW-1185">Reference proteome</keyword>
<dbReference type="InterPro" id="IPR039065">
    <property type="entry name" value="AcoX-like"/>
</dbReference>
<dbReference type="SUPFAM" id="SSF111331">
    <property type="entry name" value="NAD kinase/diacylglycerol kinase-like"/>
    <property type="match status" value="1"/>
</dbReference>
<dbReference type="Pfam" id="PF01513">
    <property type="entry name" value="NAD_kinase"/>
    <property type="match status" value="1"/>
</dbReference>
<dbReference type="InterPro" id="IPR016064">
    <property type="entry name" value="NAD/diacylglycerol_kinase_sf"/>
</dbReference>